<organism evidence="1 2">
    <name type="scientific">Rhododendron griersonianum</name>
    <dbReference type="NCBI Taxonomy" id="479676"/>
    <lineage>
        <taxon>Eukaryota</taxon>
        <taxon>Viridiplantae</taxon>
        <taxon>Streptophyta</taxon>
        <taxon>Embryophyta</taxon>
        <taxon>Tracheophyta</taxon>
        <taxon>Spermatophyta</taxon>
        <taxon>Magnoliopsida</taxon>
        <taxon>eudicotyledons</taxon>
        <taxon>Gunneridae</taxon>
        <taxon>Pentapetalae</taxon>
        <taxon>asterids</taxon>
        <taxon>Ericales</taxon>
        <taxon>Ericaceae</taxon>
        <taxon>Ericoideae</taxon>
        <taxon>Rhodoreae</taxon>
        <taxon>Rhododendron</taxon>
    </lineage>
</organism>
<gene>
    <name evidence="1" type="ORF">RHGRI_030263</name>
</gene>
<dbReference type="EMBL" id="JACTNZ010000010">
    <property type="protein sequence ID" value="KAG5529823.1"/>
    <property type="molecule type" value="Genomic_DNA"/>
</dbReference>
<evidence type="ECO:0000313" key="2">
    <source>
        <dbReference type="Proteomes" id="UP000823749"/>
    </source>
</evidence>
<dbReference type="InterPro" id="IPR012871">
    <property type="entry name" value="DUF1668_ORYSA"/>
</dbReference>
<name>A0AAV6IME9_9ERIC</name>
<dbReference type="InterPro" id="IPR015915">
    <property type="entry name" value="Kelch-typ_b-propeller"/>
</dbReference>
<dbReference type="Proteomes" id="UP000823749">
    <property type="component" value="Chromosome 10"/>
</dbReference>
<proteinExistence type="predicted"/>
<dbReference type="SUPFAM" id="SSF117281">
    <property type="entry name" value="Kelch motif"/>
    <property type="match status" value="1"/>
</dbReference>
<keyword evidence="2" id="KW-1185">Reference proteome</keyword>
<sequence>MVEANSEKSIYMFFVHDYGCPNTHSLYAVDIPNPLLPPPQSESDPSYPLDQRTLFPPLVEFPRTKYPYGMCAVEFDSKIHFLGGLFDHYENFCEARYSRDVYTFDPTTCLLEVAPKLNAGKFCPLAFVADSKIFVLSGSVLWSDTNDKKLSRFEVFENGKWLPLPVDPPFHNTMFNGHALVNRKVFISTAAEGLFCFDLDSFGWTKIISDGCNPFSSRPLWRKMSEEEESRRGIFEDVVPPFEGSAEFVKDTLYACSDTPFGPCSFGPSSVCNNGQEEELFGNLAFLSPGVVEAHTCLADPSSSLTHMGQRRFCYLIVGNPPHPLDPEATDPSKFYVDLTMFEASKETYYSEQERCAFFVGKFLHSALFVIESGTSFNAICSAFTLPSFEFCKLWNCGLANRYVWTRIRGGKQELNLSRGLHGRPDFHSGSSKMYKGRCSTCKMFISCALILHADILHTILVDIVVCSIIQQITFWNGFKTTT</sequence>
<accession>A0AAV6IME9</accession>
<dbReference type="Gene3D" id="2.120.10.80">
    <property type="entry name" value="Kelch-type beta propeller"/>
    <property type="match status" value="1"/>
</dbReference>
<dbReference type="Pfam" id="PF07893">
    <property type="entry name" value="DUF1668"/>
    <property type="match status" value="1"/>
</dbReference>
<protein>
    <submittedName>
        <fullName evidence="1">Uncharacterized protein</fullName>
    </submittedName>
</protein>
<dbReference type="AlphaFoldDB" id="A0AAV6IME9"/>
<reference evidence="1" key="1">
    <citation type="submission" date="2020-08" db="EMBL/GenBank/DDBJ databases">
        <title>Plant Genome Project.</title>
        <authorList>
            <person name="Zhang R.-G."/>
        </authorList>
    </citation>
    <scope>NUCLEOTIDE SEQUENCE</scope>
    <source>
        <strain evidence="1">WSP0</strain>
        <tissue evidence="1">Leaf</tissue>
    </source>
</reference>
<evidence type="ECO:0000313" key="1">
    <source>
        <dbReference type="EMBL" id="KAG5529823.1"/>
    </source>
</evidence>
<comment type="caution">
    <text evidence="1">The sequence shown here is derived from an EMBL/GenBank/DDBJ whole genome shotgun (WGS) entry which is preliminary data.</text>
</comment>